<proteinExistence type="predicted"/>
<name>A0A6P4IWL5_DROKI</name>
<feature type="compositionally biased region" description="Low complexity" evidence="2">
    <location>
        <begin position="777"/>
        <end position="787"/>
    </location>
</feature>
<dbReference type="AlphaFoldDB" id="A0A6P4IWL5"/>
<feature type="compositionally biased region" description="Low complexity" evidence="2">
    <location>
        <begin position="111"/>
        <end position="126"/>
    </location>
</feature>
<evidence type="ECO:0000256" key="1">
    <source>
        <dbReference type="SAM" id="Coils"/>
    </source>
</evidence>
<evidence type="ECO:0000256" key="2">
    <source>
        <dbReference type="SAM" id="MobiDB-lite"/>
    </source>
</evidence>
<feature type="compositionally biased region" description="Basic and acidic residues" evidence="2">
    <location>
        <begin position="137"/>
        <end position="147"/>
    </location>
</feature>
<dbReference type="OrthoDB" id="419631at2759"/>
<organism evidence="3 4">
    <name type="scientific">Drosophila kikkawai</name>
    <name type="common">Fruit fly</name>
    <dbReference type="NCBI Taxonomy" id="30033"/>
    <lineage>
        <taxon>Eukaryota</taxon>
        <taxon>Metazoa</taxon>
        <taxon>Ecdysozoa</taxon>
        <taxon>Arthropoda</taxon>
        <taxon>Hexapoda</taxon>
        <taxon>Insecta</taxon>
        <taxon>Pterygota</taxon>
        <taxon>Neoptera</taxon>
        <taxon>Endopterygota</taxon>
        <taxon>Diptera</taxon>
        <taxon>Brachycera</taxon>
        <taxon>Muscomorpha</taxon>
        <taxon>Ephydroidea</taxon>
        <taxon>Drosophilidae</taxon>
        <taxon>Drosophila</taxon>
        <taxon>Sophophora</taxon>
    </lineage>
</organism>
<evidence type="ECO:0000313" key="3">
    <source>
        <dbReference type="Proteomes" id="UP001652661"/>
    </source>
</evidence>
<protein>
    <submittedName>
        <fullName evidence="4">Unconventional myosin-XVIIIa isoform X1</fullName>
    </submittedName>
</protein>
<feature type="compositionally biased region" description="Low complexity" evidence="2">
    <location>
        <begin position="22"/>
        <end position="47"/>
    </location>
</feature>
<evidence type="ECO:0000313" key="4">
    <source>
        <dbReference type="RefSeq" id="XP_017026718.1"/>
    </source>
</evidence>
<dbReference type="RefSeq" id="XP_017026718.1">
    <property type="nucleotide sequence ID" value="XM_017171229.2"/>
</dbReference>
<feature type="region of interest" description="Disordered" evidence="2">
    <location>
        <begin position="22"/>
        <end position="53"/>
    </location>
</feature>
<feature type="coiled-coil region" evidence="1">
    <location>
        <begin position="431"/>
        <end position="588"/>
    </location>
</feature>
<accession>A0A6P4IWL5</accession>
<dbReference type="Proteomes" id="UP001652661">
    <property type="component" value="Chromosome 3R"/>
</dbReference>
<feature type="coiled-coil region" evidence="1">
    <location>
        <begin position="665"/>
        <end position="699"/>
    </location>
</feature>
<reference evidence="4" key="1">
    <citation type="submission" date="2025-08" db="UniProtKB">
        <authorList>
            <consortium name="RefSeq"/>
        </authorList>
    </citation>
    <scope>IDENTIFICATION</scope>
    <source>
        <strain evidence="4">14028-0561.14</strain>
        <tissue evidence="4">Whole fly</tissue>
    </source>
</reference>
<feature type="region of interest" description="Disordered" evidence="2">
    <location>
        <begin position="87"/>
        <end position="147"/>
    </location>
</feature>
<feature type="coiled-coil region" evidence="1">
    <location>
        <begin position="162"/>
        <end position="362"/>
    </location>
</feature>
<sequence>MSFSKAKLKRFNDVDVAICGSPAASNSSAGSAGSATPTAAAAAAAPTVQPERKEQIEKFFKDAVRFASSSKEAKEFAIPKDEKKSKGLRLFRTPSLPQRLRFRPTPSHTDTGTSGSASGASTAASTPLHSAATTPVKEAKSASRLKGKEALQHEIRHKNELIESQLSQLDVLRRHVEQLKEAEAKLREEHELATAKTEQLIGALTEENLSHKAHNEQLSQEHSHLLEQFAALEQQLQQQREEHERQVDTLIAESEALRLANEQLVAASEERQAVEQQLQEQLSALQADVAQAREHCSQEQAKTAENIELVESLQRSNATLLADVGQLKQQIEQDALAYGLEAKSSQAELECLKVERNTLKNDLANKCTLIRSLQDELLDKNCEIDAHCDTIRQLCREQARHAEQQQAVAKVQQQVESDLEGAVEREKSYWRAELDKRQKLAENELIKIELEKQDVMVLLETTNDMLRQRDEKLQKCEEQLRNGIDYYIQLSDALQQQLVQLKQDMAKTITEKYNYQLTLTNTRATVNILMERLKKSDADVEQFRAELESVQLAKGALEQSYLGLQADAEQLRQQLAESQEALSSLRSSSQTLQGEVSLKESMLHELLAGEAETLAKFNQIANSFQERIDGDAQLAHYHELRRKDETREAYMADMKRALDEFATVLQFAQLELDNKEQMLVKVREECEQLKLENIALKSKQPASAAVLLGTPGKANRSNTTDLEKIEDLLTDTELRSECDKITSWLLNSSEKCVRQDSSSEISELLACKSSPRPAPRTPKAAPQTPHTPRSPRTPRTPRTPKSAAGSTPKKTVLFAGKENVPSPPQKQVLKARNV</sequence>
<keyword evidence="3" id="KW-1185">Reference proteome</keyword>
<gene>
    <name evidence="4" type="primary">mira</name>
</gene>
<keyword evidence="1" id="KW-0175">Coiled coil</keyword>
<feature type="region of interest" description="Disordered" evidence="2">
    <location>
        <begin position="767"/>
        <end position="834"/>
    </location>
</feature>